<comment type="caution">
    <text evidence="12">The sequence shown here is derived from an EMBL/GenBank/DDBJ whole genome shotgun (WGS) entry which is preliminary data.</text>
</comment>
<keyword evidence="4" id="KW-0808">Transferase</keyword>
<comment type="catalytic activity">
    <reaction evidence="7">
        <text>a 1,2-diacyl-sn-glycerol + UDP-alpha-D-glucose = a 1,2-diacyl-3-O-(beta-D-glucopyranosyl)-sn-glycerol + UDP + H(+)</text>
        <dbReference type="Rhea" id="RHEA:17285"/>
        <dbReference type="ChEBI" id="CHEBI:15378"/>
        <dbReference type="ChEBI" id="CHEBI:17815"/>
        <dbReference type="ChEBI" id="CHEBI:58223"/>
        <dbReference type="ChEBI" id="CHEBI:58885"/>
        <dbReference type="ChEBI" id="CHEBI:75799"/>
        <dbReference type="EC" id="2.4.1.336"/>
    </reaction>
</comment>
<evidence type="ECO:0000256" key="7">
    <source>
        <dbReference type="ARBA" id="ARBA00053004"/>
    </source>
</evidence>
<name>A0A1F6EMN2_9BACT</name>
<dbReference type="FunFam" id="3.90.550.10:FF:000164">
    <property type="entry name" value="Beta-(1-3)-glucosyl transferase"/>
    <property type="match status" value="1"/>
</dbReference>
<evidence type="ECO:0000256" key="1">
    <source>
        <dbReference type="ARBA" id="ARBA00004370"/>
    </source>
</evidence>
<dbReference type="GO" id="GO:0016020">
    <property type="term" value="C:membrane"/>
    <property type="evidence" value="ECO:0007669"/>
    <property type="project" value="UniProtKB-SubCell"/>
</dbReference>
<dbReference type="EC" id="2.4.1.336" evidence="8"/>
<feature type="transmembrane region" description="Helical" evidence="11">
    <location>
        <begin position="284"/>
        <end position="306"/>
    </location>
</feature>
<feature type="transmembrane region" description="Helical" evidence="11">
    <location>
        <begin position="6"/>
        <end position="27"/>
    </location>
</feature>
<comment type="subcellular location">
    <subcellularLocation>
        <location evidence="1">Membrane</location>
    </subcellularLocation>
</comment>
<dbReference type="GO" id="GO:0016757">
    <property type="term" value="F:glycosyltransferase activity"/>
    <property type="evidence" value="ECO:0007669"/>
    <property type="project" value="UniProtKB-KW"/>
</dbReference>
<keyword evidence="3" id="KW-0328">Glycosyltransferase</keyword>
<evidence type="ECO:0000313" key="13">
    <source>
        <dbReference type="Proteomes" id="UP000178587"/>
    </source>
</evidence>
<dbReference type="AlphaFoldDB" id="A0A1F6EMN2"/>
<feature type="transmembrane region" description="Helical" evidence="11">
    <location>
        <begin position="374"/>
        <end position="393"/>
    </location>
</feature>
<evidence type="ECO:0000256" key="5">
    <source>
        <dbReference type="ARBA" id="ARBA00022842"/>
    </source>
</evidence>
<feature type="transmembrane region" description="Helical" evidence="11">
    <location>
        <begin position="337"/>
        <end position="362"/>
    </location>
</feature>
<gene>
    <name evidence="12" type="ORF">A3A34_03710</name>
</gene>
<dbReference type="STRING" id="1798507.A3A34_03710"/>
<comment type="similarity">
    <text evidence="2">Belongs to the glycosyltransferase 2 family.</text>
</comment>
<evidence type="ECO:0000256" key="11">
    <source>
        <dbReference type="SAM" id="Phobius"/>
    </source>
</evidence>
<dbReference type="Proteomes" id="UP000178587">
    <property type="component" value="Unassembled WGS sequence"/>
</dbReference>
<evidence type="ECO:0000256" key="10">
    <source>
        <dbReference type="ARBA" id="ARBA00078564"/>
    </source>
</evidence>
<evidence type="ECO:0000256" key="6">
    <source>
        <dbReference type="ARBA" id="ARBA00023136"/>
    </source>
</evidence>
<evidence type="ECO:0000313" key="12">
    <source>
        <dbReference type="EMBL" id="OGG74898.1"/>
    </source>
</evidence>
<dbReference type="CDD" id="cd06423">
    <property type="entry name" value="CESA_like"/>
    <property type="match status" value="1"/>
</dbReference>
<organism evidence="12 13">
    <name type="scientific">Candidatus Kaiserbacteria bacterium RIFCSPLOWO2_01_FULL_50_24</name>
    <dbReference type="NCBI Taxonomy" id="1798507"/>
    <lineage>
        <taxon>Bacteria</taxon>
        <taxon>Candidatus Kaiseribacteriota</taxon>
    </lineage>
</organism>
<keyword evidence="11" id="KW-1133">Transmembrane helix</keyword>
<dbReference type="SUPFAM" id="SSF53448">
    <property type="entry name" value="Nucleotide-diphospho-sugar transferases"/>
    <property type="match status" value="1"/>
</dbReference>
<dbReference type="Pfam" id="PF13641">
    <property type="entry name" value="Glyco_tranf_2_3"/>
    <property type="match status" value="1"/>
</dbReference>
<evidence type="ECO:0000256" key="4">
    <source>
        <dbReference type="ARBA" id="ARBA00022679"/>
    </source>
</evidence>
<keyword evidence="6 11" id="KW-0472">Membrane</keyword>
<dbReference type="PANTHER" id="PTHR43630:SF1">
    <property type="entry name" value="POLY-BETA-1,6-N-ACETYL-D-GLUCOSAMINE SYNTHASE"/>
    <property type="match status" value="1"/>
</dbReference>
<evidence type="ECO:0000256" key="3">
    <source>
        <dbReference type="ARBA" id="ARBA00022676"/>
    </source>
</evidence>
<keyword evidence="5" id="KW-0460">Magnesium</keyword>
<keyword evidence="11" id="KW-0812">Transmembrane</keyword>
<proteinExistence type="inferred from homology"/>
<dbReference type="PANTHER" id="PTHR43630">
    <property type="entry name" value="POLY-BETA-1,6-N-ACETYL-D-GLUCOSAMINE SYNTHASE"/>
    <property type="match status" value="1"/>
</dbReference>
<dbReference type="InterPro" id="IPR029044">
    <property type="entry name" value="Nucleotide-diphossugar_trans"/>
</dbReference>
<evidence type="ECO:0000256" key="9">
    <source>
        <dbReference type="ARBA" id="ARBA00068721"/>
    </source>
</evidence>
<dbReference type="Gene3D" id="3.90.550.10">
    <property type="entry name" value="Spore Coat Polysaccharide Biosynthesis Protein SpsA, Chain A"/>
    <property type="match status" value="1"/>
</dbReference>
<accession>A0A1F6EMN2</accession>
<evidence type="ECO:0000256" key="8">
    <source>
        <dbReference type="ARBA" id="ARBA00066964"/>
    </source>
</evidence>
<evidence type="ECO:0000256" key="2">
    <source>
        <dbReference type="ARBA" id="ARBA00006739"/>
    </source>
</evidence>
<sequence>MEIGAIIAHVLLFIVFYFEVFLLVSFIERQRSGTRDENATASYSPSVCLIVPCFNEERTLAATLDSLLALAYPKEKLEIVIVNDGSTDTTQTIAKRYTRHPHIRIFKKANGGKHTALNLALKNTEAELIGCLDADSVVKKDALARLVHAFQNPRVAAITPGIHVHTPHSFIQHLQNVEYRLAIFNRYAFAGLGSIFITPGPFSIFRAETVRKVGGWRHGHSTEDMELGLRLQEHGWLILNEPRAEVYTSAPRSLAALIRQRIRWNYGFFKNALDYRHLFGNPRFGNLGLIVLPAALLSMFAAFFFIGRVLWYGAQELAEAWIRFNAVGITTPSVDPFFINTSTLILTVYILIALTVVLIALGTRLSTVRGFPPLATPAFLVLYGFMVPLWLSASLVKAVLNTGVSWR</sequence>
<dbReference type="EMBL" id="MFLU01000011">
    <property type="protein sequence ID" value="OGG74898.1"/>
    <property type="molecule type" value="Genomic_DNA"/>
</dbReference>
<protein>
    <recommendedName>
        <fullName evidence="9">Beta-monoglucosyldiacylglycerol synthase</fullName>
        <ecNumber evidence="8">2.4.1.336</ecNumber>
    </recommendedName>
    <alternativeName>
        <fullName evidence="10">UDP-glucose:1,2-diacylglycerol 3-beta-D-glucosyltransferase</fullName>
    </alternativeName>
</protein>
<reference evidence="12 13" key="1">
    <citation type="journal article" date="2016" name="Nat. Commun.">
        <title>Thousands of microbial genomes shed light on interconnected biogeochemical processes in an aquifer system.</title>
        <authorList>
            <person name="Anantharaman K."/>
            <person name="Brown C.T."/>
            <person name="Hug L.A."/>
            <person name="Sharon I."/>
            <person name="Castelle C.J."/>
            <person name="Probst A.J."/>
            <person name="Thomas B.C."/>
            <person name="Singh A."/>
            <person name="Wilkins M.J."/>
            <person name="Karaoz U."/>
            <person name="Brodie E.L."/>
            <person name="Williams K.H."/>
            <person name="Hubbard S.S."/>
            <person name="Banfield J.F."/>
        </authorList>
    </citation>
    <scope>NUCLEOTIDE SEQUENCE [LARGE SCALE GENOMIC DNA]</scope>
</reference>